<dbReference type="SUPFAM" id="SSF52047">
    <property type="entry name" value="RNI-like"/>
    <property type="match status" value="1"/>
</dbReference>
<dbReference type="KEGG" id="lel:PVL30_004128"/>
<dbReference type="VEuPathDB" id="FungiDB:LELG_04409"/>
<dbReference type="GeneID" id="5231309"/>
<proteinExistence type="predicted"/>
<protein>
    <recommendedName>
        <fullName evidence="3">CAP-Gly domain-containing protein</fullName>
    </recommendedName>
</protein>
<dbReference type="EMBL" id="CH981529">
    <property type="protein sequence ID" value="EDK46228.1"/>
    <property type="molecule type" value="Genomic_DNA"/>
</dbReference>
<dbReference type="GO" id="GO:0005737">
    <property type="term" value="C:cytoplasm"/>
    <property type="evidence" value="ECO:0007669"/>
    <property type="project" value="TreeGrafter"/>
</dbReference>
<keyword evidence="5" id="KW-1185">Reference proteome</keyword>
<dbReference type="Proteomes" id="UP000001996">
    <property type="component" value="Unassembled WGS sequence"/>
</dbReference>
<dbReference type="InterPro" id="IPR001611">
    <property type="entry name" value="Leu-rich_rpt"/>
</dbReference>
<evidence type="ECO:0000256" key="2">
    <source>
        <dbReference type="ARBA" id="ARBA00022737"/>
    </source>
</evidence>
<dbReference type="OMA" id="SEESHMF"/>
<dbReference type="SMART" id="SM01052">
    <property type="entry name" value="CAP_GLY"/>
    <property type="match status" value="1"/>
</dbReference>
<dbReference type="Pfam" id="PF13855">
    <property type="entry name" value="LRR_8"/>
    <property type="match status" value="1"/>
</dbReference>
<dbReference type="Gene3D" id="3.80.10.10">
    <property type="entry name" value="Ribonuclease Inhibitor"/>
    <property type="match status" value="2"/>
</dbReference>
<dbReference type="STRING" id="379508.A5E470"/>
<name>A5E470_LODEL</name>
<evidence type="ECO:0000313" key="4">
    <source>
        <dbReference type="EMBL" id="EDK46228.1"/>
    </source>
</evidence>
<evidence type="ECO:0000259" key="3">
    <source>
        <dbReference type="PROSITE" id="PS50245"/>
    </source>
</evidence>
<dbReference type="PANTHER" id="PTHR15454">
    <property type="entry name" value="NISCHARIN RELATED"/>
    <property type="match status" value="1"/>
</dbReference>
<dbReference type="InterPro" id="IPR036859">
    <property type="entry name" value="CAP-Gly_dom_sf"/>
</dbReference>
<sequence length="518" mass="59653">MSQYTINDRISTKDGYLATIKFVGHIAPWGDQILAYGLEWDDATRGKNNGSVNGISYFKPTISNLASFVKSTNKSITWSRQSFVEVVQSQYLNTEYHDQEIKFGLKILKETGLEELNRRYKNLESIKSLSLDHCLIWKAWSNKEDELIEGGVTDKVFTGLKSLQRLDLSSNLFSDFEQVTRIIARLPALEELILNGNRFTLLLLQLSCPKIMLSDTLVRLKLASTLLPVDKVNQLATKFQELKELILSANDYDNECIAKLSFVQNPQLQHLDLSYNKLQRIPRLGILKEVNLSHNEICILQEQTLDISNRVEALDLRYNCISSWKEIDTLASVAKNLKRLRINHNPLFDDITIDDMTVQLIARFQCGPSNLNELNGSKLSLSEIENSELYFISKVQSGEYQMPNEDRWTQLLRKYNKHAIREEQPTFKPWLKLSLLVFDSGNHTEPKHYRFLKSATVLSFKGSISKLLLNNMSILKFKVFYYTNEDSEFAVKHEIDNYMATLNDFAFSEGQKVYISVR</sequence>
<dbReference type="AlphaFoldDB" id="A5E470"/>
<keyword evidence="1" id="KW-0433">Leucine-rich repeat</keyword>
<dbReference type="PROSITE" id="PS51450">
    <property type="entry name" value="LRR"/>
    <property type="match status" value="1"/>
</dbReference>
<dbReference type="InterPro" id="IPR000938">
    <property type="entry name" value="CAP-Gly_domain"/>
</dbReference>
<feature type="domain" description="CAP-Gly" evidence="3">
    <location>
        <begin position="37"/>
        <end position="70"/>
    </location>
</feature>
<evidence type="ECO:0000256" key="1">
    <source>
        <dbReference type="ARBA" id="ARBA00022614"/>
    </source>
</evidence>
<dbReference type="InterPro" id="IPR003591">
    <property type="entry name" value="Leu-rich_rpt_typical-subtyp"/>
</dbReference>
<keyword evidence="2" id="KW-0677">Repeat</keyword>
<dbReference type="FunCoup" id="A5E470">
    <property type="interactions" value="614"/>
</dbReference>
<dbReference type="Pfam" id="PF00560">
    <property type="entry name" value="LRR_1"/>
    <property type="match status" value="1"/>
</dbReference>
<dbReference type="Gene3D" id="2.30.30.190">
    <property type="entry name" value="CAP Gly-rich-like domain"/>
    <property type="match status" value="1"/>
</dbReference>
<dbReference type="Pfam" id="PF01302">
    <property type="entry name" value="CAP_GLY"/>
    <property type="match status" value="1"/>
</dbReference>
<dbReference type="InterPro" id="IPR032675">
    <property type="entry name" value="LRR_dom_sf"/>
</dbReference>
<accession>A5E470</accession>
<reference evidence="4 5" key="1">
    <citation type="journal article" date="2009" name="Nature">
        <title>Evolution of pathogenicity and sexual reproduction in eight Candida genomes.</title>
        <authorList>
            <person name="Butler G."/>
            <person name="Rasmussen M.D."/>
            <person name="Lin M.F."/>
            <person name="Santos M.A."/>
            <person name="Sakthikumar S."/>
            <person name="Munro C.A."/>
            <person name="Rheinbay E."/>
            <person name="Grabherr M."/>
            <person name="Forche A."/>
            <person name="Reedy J.L."/>
            <person name="Agrafioti I."/>
            <person name="Arnaud M.B."/>
            <person name="Bates S."/>
            <person name="Brown A.J."/>
            <person name="Brunke S."/>
            <person name="Costanzo M.C."/>
            <person name="Fitzpatrick D.A."/>
            <person name="de Groot P.W."/>
            <person name="Harris D."/>
            <person name="Hoyer L.L."/>
            <person name="Hube B."/>
            <person name="Klis F.M."/>
            <person name="Kodira C."/>
            <person name="Lennard N."/>
            <person name="Logue M.E."/>
            <person name="Martin R."/>
            <person name="Neiman A.M."/>
            <person name="Nikolaou E."/>
            <person name="Quail M.A."/>
            <person name="Quinn J."/>
            <person name="Santos M.C."/>
            <person name="Schmitzberger F.F."/>
            <person name="Sherlock G."/>
            <person name="Shah P."/>
            <person name="Silverstein K.A."/>
            <person name="Skrzypek M.S."/>
            <person name="Soll D."/>
            <person name="Staggs R."/>
            <person name="Stansfield I."/>
            <person name="Stumpf M.P."/>
            <person name="Sudbery P.E."/>
            <person name="Srikantha T."/>
            <person name="Zeng Q."/>
            <person name="Berman J."/>
            <person name="Berriman M."/>
            <person name="Heitman J."/>
            <person name="Gow N.A."/>
            <person name="Lorenz M.C."/>
            <person name="Birren B.W."/>
            <person name="Kellis M."/>
            <person name="Cuomo C.A."/>
        </authorList>
    </citation>
    <scope>NUCLEOTIDE SEQUENCE [LARGE SCALE GENOMIC DNA]</scope>
    <source>
        <strain evidence="5">ATCC 11503 / BCRC 21390 / CBS 2605 / JCM 1781 / NBRC 1676 / NRRL YB-4239</strain>
    </source>
</reference>
<dbReference type="InParanoid" id="A5E470"/>
<dbReference type="SMART" id="SM00369">
    <property type="entry name" value="LRR_TYP"/>
    <property type="match status" value="3"/>
</dbReference>
<organism evidence="4 5">
    <name type="scientific">Lodderomyces elongisporus (strain ATCC 11503 / CBS 2605 / JCM 1781 / NBRC 1676 / NRRL YB-4239)</name>
    <name type="common">Yeast</name>
    <name type="synonym">Saccharomyces elongisporus</name>
    <dbReference type="NCBI Taxonomy" id="379508"/>
    <lineage>
        <taxon>Eukaryota</taxon>
        <taxon>Fungi</taxon>
        <taxon>Dikarya</taxon>
        <taxon>Ascomycota</taxon>
        <taxon>Saccharomycotina</taxon>
        <taxon>Pichiomycetes</taxon>
        <taxon>Debaryomycetaceae</taxon>
        <taxon>Candida/Lodderomyces clade</taxon>
        <taxon>Lodderomyces</taxon>
    </lineage>
</organism>
<gene>
    <name evidence="4" type="ORF">LELG_04409</name>
</gene>
<dbReference type="SUPFAM" id="SSF74924">
    <property type="entry name" value="Cap-Gly domain"/>
    <property type="match status" value="1"/>
</dbReference>
<dbReference type="PROSITE" id="PS00845">
    <property type="entry name" value="CAP_GLY_1"/>
    <property type="match status" value="1"/>
</dbReference>
<dbReference type="eggNOG" id="KOG3207">
    <property type="taxonomic scope" value="Eukaryota"/>
</dbReference>
<dbReference type="PROSITE" id="PS50245">
    <property type="entry name" value="CAP_GLY_2"/>
    <property type="match status" value="1"/>
</dbReference>
<evidence type="ECO:0000313" key="5">
    <source>
        <dbReference type="Proteomes" id="UP000001996"/>
    </source>
</evidence>
<dbReference type="HOGENOM" id="CLU_017716_5_1_1"/>
<dbReference type="OrthoDB" id="5273213at2759"/>